<evidence type="ECO:0000313" key="2">
    <source>
        <dbReference type="EMBL" id="OSX61224.1"/>
    </source>
</evidence>
<accession>A0A1X6MXW8</accession>
<gene>
    <name evidence="2" type="ORF">POSPLADRAFT_1146846</name>
</gene>
<feature type="region of interest" description="Disordered" evidence="1">
    <location>
        <begin position="1"/>
        <end position="35"/>
    </location>
</feature>
<reference evidence="2 3" key="1">
    <citation type="submission" date="2017-04" db="EMBL/GenBank/DDBJ databases">
        <title>Genome Sequence of the Model Brown-Rot Fungus Postia placenta SB12.</title>
        <authorList>
            <consortium name="DOE Joint Genome Institute"/>
            <person name="Gaskell J."/>
            <person name="Kersten P."/>
            <person name="Larrondo L.F."/>
            <person name="Canessa P."/>
            <person name="Martinez D."/>
            <person name="Hibbett D."/>
            <person name="Schmoll M."/>
            <person name="Kubicek C.P."/>
            <person name="Martinez A.T."/>
            <person name="Yadav J."/>
            <person name="Master E."/>
            <person name="Magnuson J.K."/>
            <person name="James T."/>
            <person name="Yaver D."/>
            <person name="Berka R."/>
            <person name="Labutti K."/>
            <person name="Lipzen A."/>
            <person name="Aerts A."/>
            <person name="Barry K."/>
            <person name="Henrissat B."/>
            <person name="Blanchette R."/>
            <person name="Grigoriev I."/>
            <person name="Cullen D."/>
        </authorList>
    </citation>
    <scope>NUCLEOTIDE SEQUENCE [LARGE SCALE GENOMIC DNA]</scope>
    <source>
        <strain evidence="2 3">MAD-698-R-SB12</strain>
    </source>
</reference>
<protein>
    <submittedName>
        <fullName evidence="2">Uncharacterized protein</fullName>
    </submittedName>
</protein>
<evidence type="ECO:0000256" key="1">
    <source>
        <dbReference type="SAM" id="MobiDB-lite"/>
    </source>
</evidence>
<name>A0A1X6MXW8_9APHY</name>
<dbReference type="EMBL" id="KZ110599">
    <property type="protein sequence ID" value="OSX61224.1"/>
    <property type="molecule type" value="Genomic_DNA"/>
</dbReference>
<dbReference type="AlphaFoldDB" id="A0A1X6MXW8"/>
<dbReference type="GeneID" id="36330943"/>
<keyword evidence="3" id="KW-1185">Reference proteome</keyword>
<feature type="region of interest" description="Disordered" evidence="1">
    <location>
        <begin position="94"/>
        <end position="121"/>
    </location>
</feature>
<sequence>MTNDERTNNDLGTNKVNELRWREARSDDSDERKANVDEQRFDNRITAKLTTYLASEVYIHTKEPRQDDVTTMLEGRTMTYKSIRTSKPVWLIETPKSGKPLSKSGWKLGPGHKQASPGSPD</sequence>
<organism evidence="2 3">
    <name type="scientific">Postia placenta MAD-698-R-SB12</name>
    <dbReference type="NCBI Taxonomy" id="670580"/>
    <lineage>
        <taxon>Eukaryota</taxon>
        <taxon>Fungi</taxon>
        <taxon>Dikarya</taxon>
        <taxon>Basidiomycota</taxon>
        <taxon>Agaricomycotina</taxon>
        <taxon>Agaricomycetes</taxon>
        <taxon>Polyporales</taxon>
        <taxon>Adustoporiaceae</taxon>
        <taxon>Rhodonia</taxon>
    </lineage>
</organism>
<dbReference type="RefSeq" id="XP_024338018.1">
    <property type="nucleotide sequence ID" value="XM_024485994.1"/>
</dbReference>
<dbReference type="Proteomes" id="UP000194127">
    <property type="component" value="Unassembled WGS sequence"/>
</dbReference>
<proteinExistence type="predicted"/>
<evidence type="ECO:0000313" key="3">
    <source>
        <dbReference type="Proteomes" id="UP000194127"/>
    </source>
</evidence>
<feature type="compositionally biased region" description="Basic and acidic residues" evidence="1">
    <location>
        <begin position="17"/>
        <end position="35"/>
    </location>
</feature>
<dbReference type="OrthoDB" id="10272703at2759"/>